<keyword evidence="5" id="KW-0067">ATP-binding</keyword>
<dbReference type="PANTHER" id="PTHR24221">
    <property type="entry name" value="ATP-BINDING CASSETTE SUB-FAMILY B"/>
    <property type="match status" value="1"/>
</dbReference>
<dbReference type="AlphaFoldDB" id="A0A8G0L905"/>
<evidence type="ECO:0000256" key="5">
    <source>
        <dbReference type="ARBA" id="ARBA00022840"/>
    </source>
</evidence>
<dbReference type="GO" id="GO:0000041">
    <property type="term" value="P:transition metal ion transport"/>
    <property type="evidence" value="ECO:0007669"/>
    <property type="project" value="UniProtKB-ARBA"/>
</dbReference>
<reference evidence="13 14" key="1">
    <citation type="journal article" date="2021" name="BMC Genomics">
        <title>Telomere-to-telomere genome assembly of asparaginase-producing Trichoderma simmonsii.</title>
        <authorList>
            <person name="Chung D."/>
            <person name="Kwon Y.M."/>
            <person name="Yang Y."/>
        </authorList>
    </citation>
    <scope>NUCLEOTIDE SEQUENCE [LARGE SCALE GENOMIC DNA]</scope>
    <source>
        <strain evidence="13 14">GH-Sj1</strain>
    </source>
</reference>
<keyword evidence="4" id="KW-0547">Nucleotide-binding</keyword>
<dbReference type="PROSITE" id="PS50929">
    <property type="entry name" value="ABC_TM1F"/>
    <property type="match status" value="1"/>
</dbReference>
<evidence type="ECO:0000313" key="14">
    <source>
        <dbReference type="Proteomes" id="UP000826661"/>
    </source>
</evidence>
<keyword evidence="3 10" id="KW-0812">Transmembrane</keyword>
<dbReference type="CDD" id="cd18583">
    <property type="entry name" value="ABC_6TM_HMT1"/>
    <property type="match status" value="1"/>
</dbReference>
<dbReference type="InterPro" id="IPR003593">
    <property type="entry name" value="AAA+_ATPase"/>
</dbReference>
<evidence type="ECO:0000259" key="11">
    <source>
        <dbReference type="PROSITE" id="PS50893"/>
    </source>
</evidence>
<dbReference type="GO" id="GO:0016887">
    <property type="term" value="F:ATP hydrolysis activity"/>
    <property type="evidence" value="ECO:0007669"/>
    <property type="project" value="InterPro"/>
</dbReference>
<proteinExistence type="inferred from homology"/>
<dbReference type="InterPro" id="IPR003439">
    <property type="entry name" value="ABC_transporter-like_ATP-bd"/>
</dbReference>
<dbReference type="SUPFAM" id="SSF90123">
    <property type="entry name" value="ABC transporter transmembrane region"/>
    <property type="match status" value="1"/>
</dbReference>
<dbReference type="SUPFAM" id="SSF52540">
    <property type="entry name" value="P-loop containing nucleoside triphosphate hydrolases"/>
    <property type="match status" value="1"/>
</dbReference>
<evidence type="ECO:0000256" key="10">
    <source>
        <dbReference type="SAM" id="Phobius"/>
    </source>
</evidence>
<comment type="subcellular location">
    <subcellularLocation>
        <location evidence="1">Membrane</location>
        <topology evidence="1">Multi-pass membrane protein</topology>
    </subcellularLocation>
</comment>
<feature type="domain" description="ABC transmembrane type-1" evidence="12">
    <location>
        <begin position="72"/>
        <end position="343"/>
    </location>
</feature>
<feature type="transmembrane region" description="Helical" evidence="10">
    <location>
        <begin position="199"/>
        <end position="219"/>
    </location>
</feature>
<organism evidence="13 14">
    <name type="scientific">Trichoderma simmonsii</name>
    <dbReference type="NCBI Taxonomy" id="1491479"/>
    <lineage>
        <taxon>Eukaryota</taxon>
        <taxon>Fungi</taxon>
        <taxon>Dikarya</taxon>
        <taxon>Ascomycota</taxon>
        <taxon>Pezizomycotina</taxon>
        <taxon>Sordariomycetes</taxon>
        <taxon>Hypocreomycetidae</taxon>
        <taxon>Hypocreales</taxon>
        <taxon>Hypocreaceae</taxon>
        <taxon>Trichoderma</taxon>
    </lineage>
</organism>
<dbReference type="EMBL" id="CP075866">
    <property type="protein sequence ID" value="QYS97958.1"/>
    <property type="molecule type" value="Genomic_DNA"/>
</dbReference>
<dbReference type="PROSITE" id="PS50893">
    <property type="entry name" value="ABC_TRANSPORTER_2"/>
    <property type="match status" value="1"/>
</dbReference>
<dbReference type="Gene3D" id="3.40.50.300">
    <property type="entry name" value="P-loop containing nucleotide triphosphate hydrolases"/>
    <property type="match status" value="1"/>
</dbReference>
<accession>A0A8G0L905</accession>
<gene>
    <name evidence="13" type="ORF">H0G86_005160</name>
</gene>
<dbReference type="InterPro" id="IPR011527">
    <property type="entry name" value="ABC1_TM_dom"/>
</dbReference>
<dbReference type="GO" id="GO:0005524">
    <property type="term" value="F:ATP binding"/>
    <property type="evidence" value="ECO:0007669"/>
    <property type="project" value="UniProtKB-KW"/>
</dbReference>
<dbReference type="Pfam" id="PF00664">
    <property type="entry name" value="ABC_membrane"/>
    <property type="match status" value="1"/>
</dbReference>
<dbReference type="InterPro" id="IPR039421">
    <property type="entry name" value="Type_1_exporter"/>
</dbReference>
<dbReference type="InterPro" id="IPR027417">
    <property type="entry name" value="P-loop_NTPase"/>
</dbReference>
<dbReference type="GO" id="GO:0140359">
    <property type="term" value="F:ABC-type transporter activity"/>
    <property type="evidence" value="ECO:0007669"/>
    <property type="project" value="InterPro"/>
</dbReference>
<evidence type="ECO:0000256" key="9">
    <source>
        <dbReference type="ARBA" id="ARBA00024363"/>
    </source>
</evidence>
<keyword evidence="14" id="KW-1185">Reference proteome</keyword>
<keyword evidence="8 10" id="KW-0472">Membrane</keyword>
<dbReference type="PROSITE" id="PS00211">
    <property type="entry name" value="ABC_TRANSPORTER_1"/>
    <property type="match status" value="1"/>
</dbReference>
<comment type="similarity">
    <text evidence="9">Belongs to the ABC transporter superfamily. ABCB family. Heavy Metal importer (TC 3.A.1.210) subfamily.</text>
</comment>
<name>A0A8G0L905_9HYPO</name>
<sequence length="617" mass="68383">MLLGSQYIVLLARKGIQKPSNPESTRLWLGGEWLWSYTGAFFVADHTRGCAVNKLAGLPSGIGTALTSDLRVVNVLVPFQLGQTVAQLGSGVIPYKELFIYIICRAVQGQQGVLASIRALLWIPIGQATYRHLTQSAFEHVMSLSLQFHLGKRLGEVMSALSKGSALNTFVDSLLFQLFPMVADVGVAAVYFLVKFDPFYSLIILTMGGSYLFVTIYMAKYRGRARREMVNRDREMDGIKTDAIMSYEVVHYNSALEAEQSRFASRVDKFQIAEFSVLFSLNMLNAAQNLIFTLGVAMVSLLSAYHISIGAEDVALFVSLIAYLAQLQAPLGFFGSFYTQIQNNLIDAERMLALFEEQPSVIDKPTAYDLPHCKGHISFENVSFGYDPRRQALYDISLNILPGTSIAIVGESGSGKSTLLRLLFRFYNVDSGKILIDGINTEDITIRSLRDHFGVVPQETMLFNDTLMYNLLYAKPTASKQDVYDACKAASVHEKIMALPDGYETQVGERGLRLSGGEKQRIAIARAILKAPTMILMDEATASLDSGTEKAIQTSLAKVSEGRTCITIAHRLSTIVHCDQIVVLHEGRIVELGTHMQLLLQNGQYKKMWDKQTQDVK</sequence>
<dbReference type="GO" id="GO:0005774">
    <property type="term" value="C:vacuolar membrane"/>
    <property type="evidence" value="ECO:0007669"/>
    <property type="project" value="TreeGrafter"/>
</dbReference>
<evidence type="ECO:0000256" key="7">
    <source>
        <dbReference type="ARBA" id="ARBA00022989"/>
    </source>
</evidence>
<evidence type="ECO:0000256" key="3">
    <source>
        <dbReference type="ARBA" id="ARBA00022692"/>
    </source>
</evidence>
<evidence type="ECO:0000313" key="13">
    <source>
        <dbReference type="EMBL" id="QYS97958.1"/>
    </source>
</evidence>
<dbReference type="Proteomes" id="UP000826661">
    <property type="component" value="Chromosome III"/>
</dbReference>
<keyword evidence="6" id="KW-0809">Transit peptide</keyword>
<keyword evidence="2" id="KW-0813">Transport</keyword>
<dbReference type="FunFam" id="3.40.50.300:FF:000186">
    <property type="entry name" value="ATP-binding cassette sub-family B member 7, mitochondrial"/>
    <property type="match status" value="1"/>
</dbReference>
<dbReference type="InterPro" id="IPR036640">
    <property type="entry name" value="ABC1_TM_sf"/>
</dbReference>
<dbReference type="Gene3D" id="1.20.1560.10">
    <property type="entry name" value="ABC transporter type 1, transmembrane domain"/>
    <property type="match status" value="1"/>
</dbReference>
<dbReference type="SMART" id="SM00382">
    <property type="entry name" value="AAA"/>
    <property type="match status" value="1"/>
</dbReference>
<evidence type="ECO:0000256" key="1">
    <source>
        <dbReference type="ARBA" id="ARBA00004141"/>
    </source>
</evidence>
<dbReference type="InterPro" id="IPR017871">
    <property type="entry name" value="ABC_transporter-like_CS"/>
</dbReference>
<evidence type="ECO:0000256" key="4">
    <source>
        <dbReference type="ARBA" id="ARBA00022741"/>
    </source>
</evidence>
<dbReference type="Pfam" id="PF00005">
    <property type="entry name" value="ABC_tran"/>
    <property type="match status" value="1"/>
</dbReference>
<dbReference type="PANTHER" id="PTHR24221:SF651">
    <property type="entry name" value="HEAVY METAL TOLERANCE PROTEIN"/>
    <property type="match status" value="1"/>
</dbReference>
<evidence type="ECO:0000256" key="6">
    <source>
        <dbReference type="ARBA" id="ARBA00022946"/>
    </source>
</evidence>
<evidence type="ECO:0000256" key="2">
    <source>
        <dbReference type="ARBA" id="ARBA00022448"/>
    </source>
</evidence>
<keyword evidence="7 10" id="KW-1133">Transmembrane helix</keyword>
<protein>
    <submittedName>
        <fullName evidence="13">Uncharacterized protein</fullName>
    </submittedName>
</protein>
<feature type="transmembrane region" description="Helical" evidence="10">
    <location>
        <begin position="314"/>
        <end position="334"/>
    </location>
</feature>
<feature type="transmembrane region" description="Helical" evidence="10">
    <location>
        <begin position="290"/>
        <end position="308"/>
    </location>
</feature>
<evidence type="ECO:0000256" key="8">
    <source>
        <dbReference type="ARBA" id="ARBA00023136"/>
    </source>
</evidence>
<evidence type="ECO:0000259" key="12">
    <source>
        <dbReference type="PROSITE" id="PS50929"/>
    </source>
</evidence>
<feature type="domain" description="ABC transporter" evidence="11">
    <location>
        <begin position="377"/>
        <end position="611"/>
    </location>
</feature>